<protein>
    <submittedName>
        <fullName evidence="1">Uncharacterized protein</fullName>
    </submittedName>
</protein>
<proteinExistence type="predicted"/>
<sequence>MSSKLLLASPKINFNSSTNIEVSRAHIDWTCIHLTFNPKLTIEWEADVSEN</sequence>
<name>A0A7W6MWB3_9HYPH</name>
<dbReference type="EMBL" id="JACIED010000007">
    <property type="protein sequence ID" value="MBB4010275.1"/>
    <property type="molecule type" value="Genomic_DNA"/>
</dbReference>
<dbReference type="AlphaFoldDB" id="A0A7W6MWB3"/>
<evidence type="ECO:0000313" key="2">
    <source>
        <dbReference type="Proteomes" id="UP000544107"/>
    </source>
</evidence>
<accession>A0A7W6MWB3</accession>
<evidence type="ECO:0000313" key="1">
    <source>
        <dbReference type="EMBL" id="MBB4010275.1"/>
    </source>
</evidence>
<dbReference type="Proteomes" id="UP000544107">
    <property type="component" value="Unassembled WGS sequence"/>
</dbReference>
<gene>
    <name evidence="1" type="ORF">GGQ71_004573</name>
</gene>
<organism evidence="1 2">
    <name type="scientific">Allorhizobium taibaishanense</name>
    <dbReference type="NCBI Taxonomy" id="887144"/>
    <lineage>
        <taxon>Bacteria</taxon>
        <taxon>Pseudomonadati</taxon>
        <taxon>Pseudomonadota</taxon>
        <taxon>Alphaproteobacteria</taxon>
        <taxon>Hyphomicrobiales</taxon>
        <taxon>Rhizobiaceae</taxon>
        <taxon>Rhizobium/Agrobacterium group</taxon>
        <taxon>Allorhizobium</taxon>
    </lineage>
</organism>
<reference evidence="1 2" key="1">
    <citation type="submission" date="2020-08" db="EMBL/GenBank/DDBJ databases">
        <title>Genomic Encyclopedia of Type Strains, Phase IV (KMG-IV): sequencing the most valuable type-strain genomes for metagenomic binning, comparative biology and taxonomic classification.</title>
        <authorList>
            <person name="Goeker M."/>
        </authorList>
    </citation>
    <scope>NUCLEOTIDE SEQUENCE [LARGE SCALE GENOMIC DNA]</scope>
    <source>
        <strain evidence="1 2">DSM 100021</strain>
    </source>
</reference>
<comment type="caution">
    <text evidence="1">The sequence shown here is derived from an EMBL/GenBank/DDBJ whole genome shotgun (WGS) entry which is preliminary data.</text>
</comment>